<protein>
    <submittedName>
        <fullName evidence="1">Uncharacterized protein</fullName>
    </submittedName>
</protein>
<proteinExistence type="predicted"/>
<dbReference type="Proteomes" id="UP000828390">
    <property type="component" value="Unassembled WGS sequence"/>
</dbReference>
<accession>A0A9D4BR78</accession>
<evidence type="ECO:0000313" key="2">
    <source>
        <dbReference type="Proteomes" id="UP000828390"/>
    </source>
</evidence>
<sequence>MTIINVSLLNVQLEVFLTQRLSELHSKGNVLASSHFTSAPASIQVDDKVVESMATKVKDIISRLTSVQLQHLMLIRNSPRQD</sequence>
<name>A0A9D4BR78_DREPO</name>
<evidence type="ECO:0000313" key="1">
    <source>
        <dbReference type="EMBL" id="KAH3704658.1"/>
    </source>
</evidence>
<dbReference type="InterPro" id="IPR008491">
    <property type="entry name" value="CDK5RAP3"/>
</dbReference>
<reference evidence="1" key="2">
    <citation type="submission" date="2020-11" db="EMBL/GenBank/DDBJ databases">
        <authorList>
            <person name="McCartney M.A."/>
            <person name="Auch B."/>
            <person name="Kono T."/>
            <person name="Mallez S."/>
            <person name="Becker A."/>
            <person name="Gohl D.M."/>
            <person name="Silverstein K.A.T."/>
            <person name="Koren S."/>
            <person name="Bechman K.B."/>
            <person name="Herman A."/>
            <person name="Abrahante J.E."/>
            <person name="Garbe J."/>
        </authorList>
    </citation>
    <scope>NUCLEOTIDE SEQUENCE</scope>
    <source>
        <strain evidence="1">Duluth1</strain>
        <tissue evidence="1">Whole animal</tissue>
    </source>
</reference>
<dbReference type="AlphaFoldDB" id="A0A9D4BR78"/>
<organism evidence="1 2">
    <name type="scientific">Dreissena polymorpha</name>
    <name type="common">Zebra mussel</name>
    <name type="synonym">Mytilus polymorpha</name>
    <dbReference type="NCBI Taxonomy" id="45954"/>
    <lineage>
        <taxon>Eukaryota</taxon>
        <taxon>Metazoa</taxon>
        <taxon>Spiralia</taxon>
        <taxon>Lophotrochozoa</taxon>
        <taxon>Mollusca</taxon>
        <taxon>Bivalvia</taxon>
        <taxon>Autobranchia</taxon>
        <taxon>Heteroconchia</taxon>
        <taxon>Euheterodonta</taxon>
        <taxon>Imparidentia</taxon>
        <taxon>Neoheterodontei</taxon>
        <taxon>Myida</taxon>
        <taxon>Dreissenoidea</taxon>
        <taxon>Dreissenidae</taxon>
        <taxon>Dreissena</taxon>
    </lineage>
</organism>
<reference evidence="1" key="1">
    <citation type="journal article" date="2019" name="bioRxiv">
        <title>The Genome of the Zebra Mussel, Dreissena polymorpha: A Resource for Invasive Species Research.</title>
        <authorList>
            <person name="McCartney M.A."/>
            <person name="Auch B."/>
            <person name="Kono T."/>
            <person name="Mallez S."/>
            <person name="Zhang Y."/>
            <person name="Obille A."/>
            <person name="Becker A."/>
            <person name="Abrahante J.E."/>
            <person name="Garbe J."/>
            <person name="Badalamenti J.P."/>
            <person name="Herman A."/>
            <person name="Mangelson H."/>
            <person name="Liachko I."/>
            <person name="Sullivan S."/>
            <person name="Sone E.D."/>
            <person name="Koren S."/>
            <person name="Silverstein K.A.T."/>
            <person name="Beckman K.B."/>
            <person name="Gohl D.M."/>
        </authorList>
    </citation>
    <scope>NUCLEOTIDE SEQUENCE</scope>
    <source>
        <strain evidence="1">Duluth1</strain>
        <tissue evidence="1">Whole animal</tissue>
    </source>
</reference>
<dbReference type="Pfam" id="PF05600">
    <property type="entry name" value="CDK5RAP3"/>
    <property type="match status" value="1"/>
</dbReference>
<keyword evidence="2" id="KW-1185">Reference proteome</keyword>
<gene>
    <name evidence="1" type="ORF">DPMN_079717</name>
</gene>
<dbReference type="EMBL" id="JAIWYP010000015">
    <property type="protein sequence ID" value="KAH3704658.1"/>
    <property type="molecule type" value="Genomic_DNA"/>
</dbReference>
<comment type="caution">
    <text evidence="1">The sequence shown here is derived from an EMBL/GenBank/DDBJ whole genome shotgun (WGS) entry which is preliminary data.</text>
</comment>